<evidence type="ECO:0000313" key="1">
    <source>
        <dbReference type="EMBL" id="RNL83555.1"/>
    </source>
</evidence>
<sequence>PKRMALTNRFHWHKLFRDIHLNYKKLFKNRQKTVFLLKIIPPAPFYSPITPYFPQNIRREQDR</sequence>
<reference evidence="1 2" key="1">
    <citation type="submission" date="2018-10" db="EMBL/GenBank/DDBJ databases">
        <title>Sinomicrobium pectinilyticum sp. nov., a pectinase-producing bacterium isolated from alkaline and saline soil, and emended description of the genus Sinomicrobium.</title>
        <authorList>
            <person name="Cheng B."/>
            <person name="Li C."/>
            <person name="Lai Q."/>
            <person name="Du M."/>
            <person name="Shao Z."/>
            <person name="Xu P."/>
            <person name="Yang C."/>
        </authorList>
    </citation>
    <scope>NUCLEOTIDE SEQUENCE [LARGE SCALE GENOMIC DNA]</scope>
    <source>
        <strain evidence="1 2">5DNS001</strain>
    </source>
</reference>
<keyword evidence="2" id="KW-1185">Reference proteome</keyword>
<dbReference type="Proteomes" id="UP000267469">
    <property type="component" value="Unassembled WGS sequence"/>
</dbReference>
<organism evidence="1 2">
    <name type="scientific">Sinomicrobium pectinilyticum</name>
    <dbReference type="NCBI Taxonomy" id="1084421"/>
    <lineage>
        <taxon>Bacteria</taxon>
        <taxon>Pseudomonadati</taxon>
        <taxon>Bacteroidota</taxon>
        <taxon>Flavobacteriia</taxon>
        <taxon>Flavobacteriales</taxon>
        <taxon>Flavobacteriaceae</taxon>
        <taxon>Sinomicrobium</taxon>
    </lineage>
</organism>
<comment type="caution">
    <text evidence="1">The sequence shown here is derived from an EMBL/GenBank/DDBJ whole genome shotgun (WGS) entry which is preliminary data.</text>
</comment>
<proteinExistence type="predicted"/>
<dbReference type="AlphaFoldDB" id="A0A3N0E6V0"/>
<protein>
    <submittedName>
        <fullName evidence="1">Uncharacterized protein</fullName>
    </submittedName>
</protein>
<gene>
    <name evidence="1" type="ORF">ED312_14920</name>
</gene>
<feature type="non-terminal residue" evidence="1">
    <location>
        <position position="1"/>
    </location>
</feature>
<name>A0A3N0E6V0_SINP1</name>
<evidence type="ECO:0000313" key="2">
    <source>
        <dbReference type="Proteomes" id="UP000267469"/>
    </source>
</evidence>
<dbReference type="EMBL" id="RJTM01000103">
    <property type="protein sequence ID" value="RNL83555.1"/>
    <property type="molecule type" value="Genomic_DNA"/>
</dbReference>
<accession>A0A3N0E6V0</accession>